<dbReference type="AlphaFoldDB" id="A0A7M5XJL1"/>
<evidence type="ECO:0000313" key="2">
    <source>
        <dbReference type="EnsemblMetazoa" id="CLYHEMP024451.2"/>
    </source>
</evidence>
<evidence type="ECO:0000313" key="3">
    <source>
        <dbReference type="Proteomes" id="UP000594262"/>
    </source>
</evidence>
<feature type="chain" id="PRO_5029645736" description="Cnidarian restricted protein" evidence="1">
    <location>
        <begin position="27"/>
        <end position="102"/>
    </location>
</feature>
<dbReference type="EnsemblMetazoa" id="CLYHEMT024451.2">
    <property type="protein sequence ID" value="CLYHEMP024451.2"/>
    <property type="gene ID" value="CLYHEMG024451"/>
</dbReference>
<evidence type="ECO:0000256" key="1">
    <source>
        <dbReference type="SAM" id="SignalP"/>
    </source>
</evidence>
<keyword evidence="1" id="KW-0732">Signal</keyword>
<dbReference type="Proteomes" id="UP000594262">
    <property type="component" value="Unplaced"/>
</dbReference>
<evidence type="ECO:0008006" key="4">
    <source>
        <dbReference type="Google" id="ProtNLM"/>
    </source>
</evidence>
<protein>
    <recommendedName>
        <fullName evidence="4">Cnidarian restricted protein</fullName>
    </recommendedName>
</protein>
<accession>A0A7M5XJL1</accession>
<sequence length="102" mass="11548">MIKIDIKMKIKLLCLFLFNFCGLAVGQSETGVCGTNTVYYTVYTSVIKTRISPLYYTDSCCSTTWGKCESCQRISYKLDHFAFVSSRQQAKEVVICCVGYAY</sequence>
<name>A0A7M5XJL1_9CNID</name>
<reference evidence="2" key="1">
    <citation type="submission" date="2021-01" db="UniProtKB">
        <authorList>
            <consortium name="EnsemblMetazoa"/>
        </authorList>
    </citation>
    <scope>IDENTIFICATION</scope>
</reference>
<keyword evidence="3" id="KW-1185">Reference proteome</keyword>
<organism evidence="2 3">
    <name type="scientific">Clytia hemisphaerica</name>
    <dbReference type="NCBI Taxonomy" id="252671"/>
    <lineage>
        <taxon>Eukaryota</taxon>
        <taxon>Metazoa</taxon>
        <taxon>Cnidaria</taxon>
        <taxon>Hydrozoa</taxon>
        <taxon>Hydroidolina</taxon>
        <taxon>Leptothecata</taxon>
        <taxon>Obeliida</taxon>
        <taxon>Clytiidae</taxon>
        <taxon>Clytia</taxon>
    </lineage>
</organism>
<feature type="signal peptide" evidence="1">
    <location>
        <begin position="1"/>
        <end position="26"/>
    </location>
</feature>
<proteinExistence type="predicted"/>